<feature type="domain" description="TRP C-terminal" evidence="4">
    <location>
        <begin position="666"/>
        <end position="808"/>
    </location>
</feature>
<accession>A0A0S4IWJ4</accession>
<dbReference type="PANTHER" id="PTHR34993:SF1">
    <property type="entry name" value="TRANSMEMBRANE PROTEIN"/>
    <property type="match status" value="1"/>
</dbReference>
<protein>
    <submittedName>
        <fullName evidence="5">Transmembrane protein, putative</fullName>
    </submittedName>
</protein>
<gene>
    <name evidence="5" type="ORF">BSAL_61655</name>
</gene>
<feature type="transmembrane region" description="Helical" evidence="3">
    <location>
        <begin position="743"/>
        <end position="763"/>
    </location>
</feature>
<feature type="transmembrane region" description="Helical" evidence="3">
    <location>
        <begin position="775"/>
        <end position="797"/>
    </location>
</feature>
<dbReference type="VEuPathDB" id="TriTrypDB:BSAL_61655"/>
<feature type="transmembrane region" description="Helical" evidence="3">
    <location>
        <begin position="64"/>
        <end position="83"/>
    </location>
</feature>
<evidence type="ECO:0000313" key="6">
    <source>
        <dbReference type="Proteomes" id="UP000051952"/>
    </source>
</evidence>
<feature type="transmembrane region" description="Helical" evidence="3">
    <location>
        <begin position="162"/>
        <end position="195"/>
    </location>
</feature>
<feature type="region of interest" description="Disordered" evidence="2">
    <location>
        <begin position="591"/>
        <end position="614"/>
    </location>
</feature>
<reference evidence="6" key="1">
    <citation type="submission" date="2015-09" db="EMBL/GenBank/DDBJ databases">
        <authorList>
            <consortium name="Pathogen Informatics"/>
        </authorList>
    </citation>
    <scope>NUCLEOTIDE SEQUENCE [LARGE SCALE GENOMIC DNA]</scope>
    <source>
        <strain evidence="6">Lake Konstanz</strain>
    </source>
</reference>
<feature type="transmembrane region" description="Helical" evidence="3">
    <location>
        <begin position="882"/>
        <end position="903"/>
    </location>
</feature>
<dbReference type="Proteomes" id="UP000051952">
    <property type="component" value="Unassembled WGS sequence"/>
</dbReference>
<name>A0A0S4IWJ4_BODSA</name>
<evidence type="ECO:0000256" key="1">
    <source>
        <dbReference type="SAM" id="Coils"/>
    </source>
</evidence>
<evidence type="ECO:0000313" key="5">
    <source>
        <dbReference type="EMBL" id="CUF35020.1"/>
    </source>
</evidence>
<feature type="transmembrane region" description="Helical" evidence="3">
    <location>
        <begin position="378"/>
        <end position="401"/>
    </location>
</feature>
<keyword evidence="3 5" id="KW-0812">Transmembrane</keyword>
<feature type="transmembrane region" description="Helical" evidence="3">
    <location>
        <begin position="234"/>
        <end position="255"/>
    </location>
</feature>
<sequence>MGALTKLQMLLKHMQFIGLLQSIDIPFPKIYINFSSLSNLISLDPSFLQSLDQNFPVFTFRLQFFFIAVALPVIIMMLTLLVFVNFTTIMWMCFSVAGILLLAIRIAGEFNQSFVTGGNITSTEYLVVMIATVVYCVAYRSLGKMFNRWSMVVVLTKNLLSAAMLFAGGCMAGFSTLNLQIMLTASCVNVLCYIYKADRPKGIKFIMLLVVGGACAAGWKEMDISFVGVFPDALIIPGYLIIALGAAGWLQFLMYSNSDEGVGKAFIQARKKIQHILDKSLLALAFFFLSSAFVPVVTSCLQMFVCDRYICPVGTKFNPYLPVDYSKPENVTLGNQYCDPCVFQHGCNFSTAELCPAFNEERLYFHPDTSCDDRVATYYKISAVIVLFVFVIVVSLMYYVIIQTITGQLSSFTMETYNALHKQYERLFQRYLDAKEVTQERDELRRLRSSMIRHNINQAATNPVDDLTWTTVDNMQRRTPLAPMNAANSINSPQQINFGASVNFTTTVRIDGFDSDDDDPFDDKNVARAAAAGMQHQNSLQTPLVASPHSTTSTAKRFGGRGVAAGEGSFSPHDAPGGYIPPAPLKLEQPTLNWRPESGGGGTVPPPQPKRARAGSLLDSLRSSFSPKATLAEQELQDEFKRLDEQEDAERRAKKPEAPSMNDALLKVNAKIEPKASSLYNAYRREFQYFLLVEILHRLALVVVSVFVSPTHAFSAGINLALHAMFFGTILLVRPYVGGLEQLLAVVIALSDTLSAVYATLLWQLPTNSITTSEGMGYAVLVIGVIPVGCGAVWQIVDMRQSLVNPYAKQEEEEQKQREEKTKQEIQDLQEQIDNADLFGLSKRQVEELEKKVEGLKAPAETAETKLTDDLNASTKRSILRFFVLGSIPLLLVALGLCVYATLNDPGTEFYNGSDLVTRTKQVVLADRDSWEDFVSDCCCFVSLEPMSGFNITERWACAPLTSTTLASNTSAALSSASDSGGLLTSAVLTVSRNRQSQVGSDGVPIRGVCQRAFALASCTVHVSDTIVSLDCPESELESANITTYAERILW</sequence>
<feature type="transmembrane region" description="Helical" evidence="3">
    <location>
        <begin position="89"/>
        <end position="108"/>
    </location>
</feature>
<dbReference type="PANTHER" id="PTHR34993">
    <property type="entry name" value="TRANSMEMBRANE PROTEIN"/>
    <property type="match status" value="1"/>
</dbReference>
<feature type="transmembrane region" description="Helical" evidence="3">
    <location>
        <begin position="202"/>
        <end position="219"/>
    </location>
</feature>
<keyword evidence="3" id="KW-0472">Membrane</keyword>
<keyword evidence="6" id="KW-1185">Reference proteome</keyword>
<feature type="transmembrane region" description="Helical" evidence="3">
    <location>
        <begin position="120"/>
        <end position="142"/>
    </location>
</feature>
<dbReference type="AlphaFoldDB" id="A0A0S4IWJ4"/>
<keyword evidence="3" id="KW-1133">Transmembrane helix</keyword>
<dbReference type="EMBL" id="CYKH01000305">
    <property type="protein sequence ID" value="CUF35020.1"/>
    <property type="molecule type" value="Genomic_DNA"/>
</dbReference>
<dbReference type="InterPro" id="IPR010308">
    <property type="entry name" value="TRP_C"/>
</dbReference>
<evidence type="ECO:0000259" key="4">
    <source>
        <dbReference type="Pfam" id="PF06011"/>
    </source>
</evidence>
<feature type="coiled-coil region" evidence="1">
    <location>
        <begin position="807"/>
        <end position="866"/>
    </location>
</feature>
<organism evidence="5 6">
    <name type="scientific">Bodo saltans</name>
    <name type="common">Flagellated protozoan</name>
    <dbReference type="NCBI Taxonomy" id="75058"/>
    <lineage>
        <taxon>Eukaryota</taxon>
        <taxon>Discoba</taxon>
        <taxon>Euglenozoa</taxon>
        <taxon>Kinetoplastea</taxon>
        <taxon>Metakinetoplastina</taxon>
        <taxon>Eubodonida</taxon>
        <taxon>Bodonidae</taxon>
        <taxon>Bodo</taxon>
    </lineage>
</organism>
<dbReference type="Pfam" id="PF06011">
    <property type="entry name" value="TRP"/>
    <property type="match status" value="1"/>
</dbReference>
<evidence type="ECO:0000256" key="3">
    <source>
        <dbReference type="SAM" id="Phobius"/>
    </source>
</evidence>
<evidence type="ECO:0000256" key="2">
    <source>
        <dbReference type="SAM" id="MobiDB-lite"/>
    </source>
</evidence>
<keyword evidence="1" id="KW-0175">Coiled coil</keyword>
<proteinExistence type="predicted"/>